<dbReference type="EMBL" id="JASNQZ010000012">
    <property type="protein sequence ID" value="KAL0948880.1"/>
    <property type="molecule type" value="Genomic_DNA"/>
</dbReference>
<dbReference type="InterPro" id="IPR001128">
    <property type="entry name" value="Cyt_P450"/>
</dbReference>
<gene>
    <name evidence="11" type="ORF">HGRIS_008998</name>
</gene>
<keyword evidence="10" id="KW-0472">Membrane</keyword>
<organism evidence="11 12">
    <name type="scientific">Hohenbuehelia grisea</name>
    <dbReference type="NCBI Taxonomy" id="104357"/>
    <lineage>
        <taxon>Eukaryota</taxon>
        <taxon>Fungi</taxon>
        <taxon>Dikarya</taxon>
        <taxon>Basidiomycota</taxon>
        <taxon>Agaricomycotina</taxon>
        <taxon>Agaricomycetes</taxon>
        <taxon>Agaricomycetidae</taxon>
        <taxon>Agaricales</taxon>
        <taxon>Pleurotineae</taxon>
        <taxon>Pleurotaceae</taxon>
        <taxon>Hohenbuehelia</taxon>
    </lineage>
</organism>
<keyword evidence="12" id="KW-1185">Reference proteome</keyword>
<feature type="transmembrane region" description="Helical" evidence="10">
    <location>
        <begin position="44"/>
        <end position="64"/>
    </location>
</feature>
<evidence type="ECO:0000256" key="9">
    <source>
        <dbReference type="SAM" id="MobiDB-lite"/>
    </source>
</evidence>
<feature type="compositionally biased region" description="Low complexity" evidence="9">
    <location>
        <begin position="548"/>
        <end position="560"/>
    </location>
</feature>
<keyword evidence="5 8" id="KW-0560">Oxidoreductase</keyword>
<dbReference type="PANTHER" id="PTHR24287">
    <property type="entry name" value="P450, PUTATIVE (EUROFUNG)-RELATED"/>
    <property type="match status" value="1"/>
</dbReference>
<comment type="similarity">
    <text evidence="2 8">Belongs to the cytochrome P450 family.</text>
</comment>
<keyword evidence="10" id="KW-1133">Transmembrane helix</keyword>
<dbReference type="Gene3D" id="1.10.630.10">
    <property type="entry name" value="Cytochrome P450"/>
    <property type="match status" value="1"/>
</dbReference>
<feature type="transmembrane region" description="Helical" evidence="10">
    <location>
        <begin position="6"/>
        <end position="28"/>
    </location>
</feature>
<dbReference type="SUPFAM" id="SSF48264">
    <property type="entry name" value="Cytochrome P450"/>
    <property type="match status" value="1"/>
</dbReference>
<dbReference type="InterPro" id="IPR036396">
    <property type="entry name" value="Cyt_P450_sf"/>
</dbReference>
<name>A0ABR3J173_9AGAR</name>
<reference evidence="12" key="1">
    <citation type="submission" date="2024-06" db="EMBL/GenBank/DDBJ databases">
        <title>Multi-omics analyses provide insights into the biosynthesis of the anticancer antibiotic pleurotin in Hohenbuehelia grisea.</title>
        <authorList>
            <person name="Weaver J.A."/>
            <person name="Alberti F."/>
        </authorList>
    </citation>
    <scope>NUCLEOTIDE SEQUENCE [LARGE SCALE GENOMIC DNA]</scope>
    <source>
        <strain evidence="12">T-177</strain>
    </source>
</reference>
<evidence type="ECO:0000256" key="5">
    <source>
        <dbReference type="ARBA" id="ARBA00023002"/>
    </source>
</evidence>
<evidence type="ECO:0000313" key="12">
    <source>
        <dbReference type="Proteomes" id="UP001556367"/>
    </source>
</evidence>
<evidence type="ECO:0000256" key="1">
    <source>
        <dbReference type="ARBA" id="ARBA00001971"/>
    </source>
</evidence>
<evidence type="ECO:0000256" key="8">
    <source>
        <dbReference type="RuleBase" id="RU000461"/>
    </source>
</evidence>
<evidence type="ECO:0000256" key="10">
    <source>
        <dbReference type="SAM" id="Phobius"/>
    </source>
</evidence>
<dbReference type="InterPro" id="IPR002401">
    <property type="entry name" value="Cyt_P450_E_grp-I"/>
</dbReference>
<evidence type="ECO:0000256" key="2">
    <source>
        <dbReference type="ARBA" id="ARBA00010617"/>
    </source>
</evidence>
<evidence type="ECO:0000256" key="3">
    <source>
        <dbReference type="ARBA" id="ARBA00022617"/>
    </source>
</evidence>
<protein>
    <recommendedName>
        <fullName evidence="13">Cytochrome P450</fullName>
    </recommendedName>
</protein>
<comment type="cofactor">
    <cofactor evidence="1">
        <name>heme</name>
        <dbReference type="ChEBI" id="CHEBI:30413"/>
    </cofactor>
</comment>
<keyword evidence="10" id="KW-0812">Transmembrane</keyword>
<evidence type="ECO:0000256" key="6">
    <source>
        <dbReference type="ARBA" id="ARBA00023004"/>
    </source>
</evidence>
<dbReference type="PROSITE" id="PS00086">
    <property type="entry name" value="CYTOCHROME_P450"/>
    <property type="match status" value="1"/>
</dbReference>
<sequence>MDLPVGLVHLIIHLPVILAPSLATYVLLRHGAFLFYPSFDPPHVVAILTSLIATPIFFLLSSLWSTLTNSRSAAARGTVIAPYVQSDFLGLSNVRKIVQSFKDGYPGDVFLDWIKDYGNTYSLKMLAEHRMVTIEPDHIKAILATQFDDFAKGPILFSQLSSLLGTGVFNSDAERWKFHRSMTRPFFSKERIAHFDIFDRHATDALNQAQARLNEGYPIDFQDMVSRFTLDSATEFLFGKDVKSLSAGLPYPSSSPLAASTLSNHPANIFAEAFMEGQYLTALRTRYGPHWPLFEWTDRIKPYRDIVNRFIDPIIEDALLKAHNAGDAGDVETDAKSLSEDETLLSHLIKMTQDHQIIQDEILNIMIAGRDTTATTLTYSVYMLSQHPKVLAKLRAEVLEKVGSSRRPTFDDMREMKYLRAFVNEVLRLYPAVPFNSRTAKRDTILQAKGAGAQAYFVPKGTRVVYGVFLMHRRQDLWGPDALEFDPDRFLDDRLNKYLTPNPFIFVPFNAGPRICLGQQFAYHEASFFLVRLLQRFSGFSLAPDVQPASSRPPASWASREGSQGKEKIVPGTHLTMYAREGLWVRMDEEKLERMI</sequence>
<dbReference type="PANTHER" id="PTHR24287:SF1">
    <property type="entry name" value="P450, PUTATIVE (EUROFUNG)-RELATED"/>
    <property type="match status" value="1"/>
</dbReference>
<dbReference type="CDD" id="cd11063">
    <property type="entry name" value="CYP52"/>
    <property type="match status" value="1"/>
</dbReference>
<keyword evidence="3 8" id="KW-0349">Heme</keyword>
<evidence type="ECO:0008006" key="13">
    <source>
        <dbReference type="Google" id="ProtNLM"/>
    </source>
</evidence>
<evidence type="ECO:0000256" key="4">
    <source>
        <dbReference type="ARBA" id="ARBA00022723"/>
    </source>
</evidence>
<keyword evidence="4 8" id="KW-0479">Metal-binding</keyword>
<keyword evidence="7 8" id="KW-0503">Monooxygenase</keyword>
<dbReference type="InterPro" id="IPR017972">
    <property type="entry name" value="Cyt_P450_CS"/>
</dbReference>
<dbReference type="PRINTS" id="PR00385">
    <property type="entry name" value="P450"/>
</dbReference>
<dbReference type="InterPro" id="IPR047146">
    <property type="entry name" value="Cyt_P450_E_CYP52_fungi"/>
</dbReference>
<accession>A0ABR3J173</accession>
<feature type="region of interest" description="Disordered" evidence="9">
    <location>
        <begin position="544"/>
        <end position="565"/>
    </location>
</feature>
<evidence type="ECO:0000256" key="7">
    <source>
        <dbReference type="ARBA" id="ARBA00023033"/>
    </source>
</evidence>
<dbReference type="Pfam" id="PF00067">
    <property type="entry name" value="p450"/>
    <property type="match status" value="1"/>
</dbReference>
<proteinExistence type="inferred from homology"/>
<keyword evidence="6 8" id="KW-0408">Iron</keyword>
<evidence type="ECO:0000313" key="11">
    <source>
        <dbReference type="EMBL" id="KAL0948880.1"/>
    </source>
</evidence>
<dbReference type="PRINTS" id="PR00463">
    <property type="entry name" value="EP450I"/>
</dbReference>
<dbReference type="Proteomes" id="UP001556367">
    <property type="component" value="Unassembled WGS sequence"/>
</dbReference>
<comment type="caution">
    <text evidence="11">The sequence shown here is derived from an EMBL/GenBank/DDBJ whole genome shotgun (WGS) entry which is preliminary data.</text>
</comment>